<dbReference type="Pfam" id="PF22920">
    <property type="entry name" value="UvrC_RNaseH"/>
    <property type="match status" value="1"/>
</dbReference>
<dbReference type="RefSeq" id="WP_320506399.1">
    <property type="nucleotide sequence ID" value="NZ_JAXCLW010000001.1"/>
</dbReference>
<keyword evidence="4 7" id="KW-0267">Excision nuclease</keyword>
<feature type="compositionally biased region" description="Basic and acidic residues" evidence="8">
    <location>
        <begin position="484"/>
        <end position="496"/>
    </location>
</feature>
<feature type="region of interest" description="Disordered" evidence="8">
    <location>
        <begin position="1"/>
        <end position="41"/>
    </location>
</feature>
<dbReference type="SUPFAM" id="SSF46600">
    <property type="entry name" value="C-terminal UvrC-binding domain of UvrB"/>
    <property type="match status" value="1"/>
</dbReference>
<dbReference type="Gene3D" id="1.10.150.20">
    <property type="entry name" value="5' to 3' exonuclease, C-terminal subdomain"/>
    <property type="match status" value="1"/>
</dbReference>
<dbReference type="EMBL" id="JAXCLW010000001">
    <property type="protein sequence ID" value="MDY0881330.1"/>
    <property type="molecule type" value="Genomic_DNA"/>
</dbReference>
<dbReference type="Pfam" id="PF14520">
    <property type="entry name" value="HHH_5"/>
    <property type="match status" value="1"/>
</dbReference>
<evidence type="ECO:0000256" key="8">
    <source>
        <dbReference type="SAM" id="MobiDB-lite"/>
    </source>
</evidence>
<dbReference type="HAMAP" id="MF_00203">
    <property type="entry name" value="UvrC"/>
    <property type="match status" value="1"/>
</dbReference>
<dbReference type="NCBIfam" id="TIGR00194">
    <property type="entry name" value="uvrC"/>
    <property type="match status" value="1"/>
</dbReference>
<name>A0ABU5E6R5_9PROT</name>
<dbReference type="NCBIfam" id="NF001824">
    <property type="entry name" value="PRK00558.1-5"/>
    <property type="match status" value="1"/>
</dbReference>
<feature type="compositionally biased region" description="Low complexity" evidence="8">
    <location>
        <begin position="497"/>
        <end position="506"/>
    </location>
</feature>
<comment type="subunit">
    <text evidence="7">Interacts with UvrB in an incision complex.</text>
</comment>
<dbReference type="InterPro" id="IPR047296">
    <property type="entry name" value="GIY-YIG_UvrC_Cho"/>
</dbReference>
<dbReference type="InterPro" id="IPR001943">
    <property type="entry name" value="UVR_dom"/>
</dbReference>
<dbReference type="InterPro" id="IPR036876">
    <property type="entry name" value="UVR_dom_sf"/>
</dbReference>
<keyword evidence="3 7" id="KW-0228">DNA excision</keyword>
<dbReference type="InterPro" id="IPR035901">
    <property type="entry name" value="GIY-YIG_endonuc_sf"/>
</dbReference>
<dbReference type="Gene3D" id="3.30.420.340">
    <property type="entry name" value="UvrC, RNAse H endonuclease domain"/>
    <property type="match status" value="1"/>
</dbReference>
<dbReference type="PANTHER" id="PTHR30562">
    <property type="entry name" value="UVRC/OXIDOREDUCTASE"/>
    <property type="match status" value="1"/>
</dbReference>
<dbReference type="InterPro" id="IPR003583">
    <property type="entry name" value="Hlx-hairpin-Hlx_DNA-bd_motif"/>
</dbReference>
<dbReference type="InterPro" id="IPR050066">
    <property type="entry name" value="UvrABC_protein_C"/>
</dbReference>
<dbReference type="Pfam" id="PF02151">
    <property type="entry name" value="UVR"/>
    <property type="match status" value="1"/>
</dbReference>
<dbReference type="Pfam" id="PF01541">
    <property type="entry name" value="GIY-YIG"/>
    <property type="match status" value="1"/>
</dbReference>
<dbReference type="PROSITE" id="PS50165">
    <property type="entry name" value="UVRC"/>
    <property type="match status" value="1"/>
</dbReference>
<evidence type="ECO:0000259" key="9">
    <source>
        <dbReference type="PROSITE" id="PS50151"/>
    </source>
</evidence>
<keyword evidence="5 7" id="KW-0234">DNA repair</keyword>
<reference evidence="12 13" key="1">
    <citation type="journal article" date="2016" name="Antonie Van Leeuwenhoek">
        <title>Dongia soli sp. nov., isolated from soil from Dokdo, Korea.</title>
        <authorList>
            <person name="Kim D.U."/>
            <person name="Lee H."/>
            <person name="Kim H."/>
            <person name="Kim S.G."/>
            <person name="Ka J.O."/>
        </authorList>
    </citation>
    <scope>NUCLEOTIDE SEQUENCE [LARGE SCALE GENOMIC DNA]</scope>
    <source>
        <strain evidence="12 13">D78</strain>
    </source>
</reference>
<feature type="region of interest" description="Disordered" evidence="8">
    <location>
        <begin position="484"/>
        <end position="506"/>
    </location>
</feature>
<dbReference type="InterPro" id="IPR000305">
    <property type="entry name" value="GIY-YIG_endonuc"/>
</dbReference>
<evidence type="ECO:0000313" key="12">
    <source>
        <dbReference type="EMBL" id="MDY0881330.1"/>
    </source>
</evidence>
<evidence type="ECO:0000256" key="6">
    <source>
        <dbReference type="ARBA" id="ARBA00023236"/>
    </source>
</evidence>
<keyword evidence="6 7" id="KW-0742">SOS response</keyword>
<dbReference type="InterPro" id="IPR004791">
    <property type="entry name" value="UvrC"/>
</dbReference>
<organism evidence="12 13">
    <name type="scientific">Dongia soli</name>
    <dbReference type="NCBI Taxonomy" id="600628"/>
    <lineage>
        <taxon>Bacteria</taxon>
        <taxon>Pseudomonadati</taxon>
        <taxon>Pseudomonadota</taxon>
        <taxon>Alphaproteobacteria</taxon>
        <taxon>Rhodospirillales</taxon>
        <taxon>Dongiaceae</taxon>
        <taxon>Dongia</taxon>
    </lineage>
</organism>
<dbReference type="InterPro" id="IPR001162">
    <property type="entry name" value="UvrC_RNase_H_dom"/>
</dbReference>
<evidence type="ECO:0000259" key="11">
    <source>
        <dbReference type="PROSITE" id="PS50165"/>
    </source>
</evidence>
<dbReference type="PROSITE" id="PS50164">
    <property type="entry name" value="GIY_YIG"/>
    <property type="match status" value="1"/>
</dbReference>
<comment type="subcellular location">
    <subcellularLocation>
        <location evidence="7">Cytoplasm</location>
    </subcellularLocation>
</comment>
<comment type="similarity">
    <text evidence="7">Belongs to the UvrC family.</text>
</comment>
<dbReference type="InterPro" id="IPR010994">
    <property type="entry name" value="RuvA_2-like"/>
</dbReference>
<comment type="function">
    <text evidence="7">The UvrABC repair system catalyzes the recognition and processing of DNA lesions. UvrC both incises the 5' and 3' sides of the lesion. The N-terminal half is responsible for the 3' incision and the C-terminal half is responsible for the 5' incision.</text>
</comment>
<dbReference type="Gene3D" id="4.10.860.10">
    <property type="entry name" value="UVR domain"/>
    <property type="match status" value="1"/>
</dbReference>
<dbReference type="InterPro" id="IPR038476">
    <property type="entry name" value="UvrC_RNase_H_dom_sf"/>
</dbReference>
<evidence type="ECO:0000256" key="2">
    <source>
        <dbReference type="ARBA" id="ARBA00022763"/>
    </source>
</evidence>
<evidence type="ECO:0000256" key="3">
    <source>
        <dbReference type="ARBA" id="ARBA00022769"/>
    </source>
</evidence>
<accession>A0ABU5E6R5</accession>
<gene>
    <name evidence="7 12" type="primary">uvrC</name>
    <name evidence="12" type="ORF">SMD27_00605</name>
</gene>
<dbReference type="CDD" id="cd10434">
    <property type="entry name" value="GIY-YIG_UvrC_Cho"/>
    <property type="match status" value="1"/>
</dbReference>
<dbReference type="Gene3D" id="3.40.1440.10">
    <property type="entry name" value="GIY-YIG endonuclease"/>
    <property type="match status" value="1"/>
</dbReference>
<feature type="domain" description="UvrC family homology region profile" evidence="11">
    <location>
        <begin position="306"/>
        <end position="588"/>
    </location>
</feature>
<dbReference type="SMART" id="SM00465">
    <property type="entry name" value="GIYc"/>
    <property type="match status" value="1"/>
</dbReference>
<dbReference type="PROSITE" id="PS50151">
    <property type="entry name" value="UVR"/>
    <property type="match status" value="1"/>
</dbReference>
<feature type="domain" description="GIY-YIG" evidence="10">
    <location>
        <begin position="67"/>
        <end position="145"/>
    </location>
</feature>
<evidence type="ECO:0000256" key="7">
    <source>
        <dbReference type="HAMAP-Rule" id="MF_00203"/>
    </source>
</evidence>
<feature type="domain" description="UVR" evidence="9">
    <location>
        <begin position="255"/>
        <end position="290"/>
    </location>
</feature>
<dbReference type="PANTHER" id="PTHR30562:SF1">
    <property type="entry name" value="UVRABC SYSTEM PROTEIN C"/>
    <property type="match status" value="1"/>
</dbReference>
<dbReference type="Pfam" id="PF08459">
    <property type="entry name" value="UvrC_RNaseH_dom"/>
    <property type="match status" value="2"/>
</dbReference>
<sequence>MQDDTSGGREKTGPGEPEFEPEVESGLEAAVETADPEDQDEAELPVLSGRLASGVAVIREKARTLPGSPGCYRMLNAQGDVLYVGKAKDLKKRVTSYTQPYRQPMRLQRMIAETATMEFVTTHTEVEALLLEANLIKRYMPRYNVLLRDDKSFPYILITADHPAPQIAKHRGARNRPGEYFGPFASAGAVNRTIVALQRAFLLRPCSDSIFASRTRPCLQYQIKRCSAPCVKRISEEDYAELVREARDFLTGKSRDVQNRLAQEMQSASDALEFERAAKLRDRIQALTMIQSRQDINLIDIEEADIIAAVQEGGQSCIQVFFFRNGSNYGSRAYFPAHDKQAALPDILAAFMGQFYENKTPPRMILVSDMPAEADLLTDALSLRAGGRVEIVEPKRGDKRKPVEHALLNAREALARRSAESSSQQKLMRGVASVFGLEQAPKRIEVYDNSHISGTNAYGAMIVAGPEGFLKNQYRKFSIRQHIEKNPGNDNHEKAATAEASPTEEPGGLLQVAEEDAPDFSDPSAITGIPGLTEDIVAGDDYGMMRQVLMRRFGRALKEDPDRQRGTWPDLVLIDGGQGQLQAALDVFAELGISDVTVAAIAKGPDRNAGRERFFMPDRDPFSLDMKDPVLYYLQRLRDESHRFVIGTHRAKRSKQIGQSLLDEVPGIGAKRKKALLLHFGSARAVARAGLADLCEVEGISEAVARKIYDHFHGG</sequence>
<keyword evidence="1 7" id="KW-0963">Cytoplasm</keyword>
<keyword evidence="2 7" id="KW-0227">DNA damage</keyword>
<protein>
    <recommendedName>
        <fullName evidence="7">UvrABC system protein C</fullName>
        <shortName evidence="7">Protein UvrC</shortName>
    </recommendedName>
    <alternativeName>
        <fullName evidence="7">Excinuclease ABC subunit C</fullName>
    </alternativeName>
</protein>
<dbReference type="SMART" id="SM00278">
    <property type="entry name" value="HhH1"/>
    <property type="match status" value="2"/>
</dbReference>
<evidence type="ECO:0000259" key="10">
    <source>
        <dbReference type="PROSITE" id="PS50164"/>
    </source>
</evidence>
<feature type="compositionally biased region" description="Basic and acidic residues" evidence="8">
    <location>
        <begin position="1"/>
        <end position="13"/>
    </location>
</feature>
<evidence type="ECO:0000313" key="13">
    <source>
        <dbReference type="Proteomes" id="UP001279642"/>
    </source>
</evidence>
<dbReference type="SUPFAM" id="SSF47781">
    <property type="entry name" value="RuvA domain 2-like"/>
    <property type="match status" value="1"/>
</dbReference>
<evidence type="ECO:0000256" key="4">
    <source>
        <dbReference type="ARBA" id="ARBA00022881"/>
    </source>
</evidence>
<evidence type="ECO:0000256" key="1">
    <source>
        <dbReference type="ARBA" id="ARBA00022490"/>
    </source>
</evidence>
<dbReference type="SUPFAM" id="SSF82771">
    <property type="entry name" value="GIY-YIG endonuclease"/>
    <property type="match status" value="1"/>
</dbReference>
<keyword evidence="13" id="KW-1185">Reference proteome</keyword>
<proteinExistence type="inferred from homology"/>
<evidence type="ECO:0000256" key="5">
    <source>
        <dbReference type="ARBA" id="ARBA00023204"/>
    </source>
</evidence>
<comment type="caution">
    <text evidence="12">The sequence shown here is derived from an EMBL/GenBank/DDBJ whole genome shotgun (WGS) entry which is preliminary data.</text>
</comment>
<dbReference type="Proteomes" id="UP001279642">
    <property type="component" value="Unassembled WGS sequence"/>
</dbReference>